<dbReference type="Proteomes" id="UP001224392">
    <property type="component" value="Unassembled WGS sequence"/>
</dbReference>
<protein>
    <submittedName>
        <fullName evidence="1">Uncharacterized protein</fullName>
    </submittedName>
</protein>
<comment type="caution">
    <text evidence="1">The sequence shown here is derived from an EMBL/GenBank/DDBJ whole genome shotgun (WGS) entry which is preliminary data.</text>
</comment>
<dbReference type="EMBL" id="BSYJ01000004">
    <property type="protein sequence ID" value="GMG87826.1"/>
    <property type="molecule type" value="Genomic_DNA"/>
</dbReference>
<sequence length="424" mass="47497">MKKFLIALGVLVALVGFLQVDDELDPGAQALLQQAQPQRESRAYLYLLGMDAPVGEDPEALGRERLAKIREAEARFEKAGQYELEPWNTSGQLPMPQLPRVCDIGSSKCLWKEEYLSPALEADISDNRLLLERYRAYVAFDDYRLMSRANPSAPLPSFAYLSYGSRLQVAEAISAIRSNELQMGSELLAAAYKELHEQLRQSDSLIHGMVMLALIGEVVDAVALISQEYPGFQMDALPELSEGDVPVSKWLGHELAHVESFGTLLKHHSEKISSTDWELPSWINFALIKPNMLLNQHFEVMKGLISDYESGDLDFKPGARRYWEPSMMDWVRNLGGVALSADMPEEALLEYVARSFDVRTKVSMANALLGSSDKKISRLIVKNSYTSEPESPEAFAENSNWYCLSGPLEDKNRYRCLPQLAGTP</sequence>
<evidence type="ECO:0000313" key="2">
    <source>
        <dbReference type="Proteomes" id="UP001224392"/>
    </source>
</evidence>
<name>A0ABQ6M0J0_9GAMM</name>
<evidence type="ECO:0000313" key="1">
    <source>
        <dbReference type="EMBL" id="GMG87826.1"/>
    </source>
</evidence>
<gene>
    <name evidence="1" type="ORF">MNKW57_21470</name>
</gene>
<accession>A0ABQ6M0J0</accession>
<reference evidence="1 2" key="1">
    <citation type="submission" date="2023-04" db="EMBL/GenBank/DDBJ databases">
        <title>Marinobulbifer ophiurae gen. nov., sp. Nov., isolate from tissue of brittle star Ophioplocus japonicus.</title>
        <authorList>
            <person name="Kawano K."/>
            <person name="Sawayama S."/>
            <person name="Nakagawa S."/>
        </authorList>
    </citation>
    <scope>NUCLEOTIDE SEQUENCE [LARGE SCALE GENOMIC DNA]</scope>
    <source>
        <strain evidence="1 2">NKW57</strain>
    </source>
</reference>
<dbReference type="RefSeq" id="WP_285764443.1">
    <property type="nucleotide sequence ID" value="NZ_BSYJ01000004.1"/>
</dbReference>
<keyword evidence="2" id="KW-1185">Reference proteome</keyword>
<proteinExistence type="predicted"/>
<organism evidence="1 2">
    <name type="scientific">Biformimicrobium ophioploci</name>
    <dbReference type="NCBI Taxonomy" id="3036711"/>
    <lineage>
        <taxon>Bacteria</taxon>
        <taxon>Pseudomonadati</taxon>
        <taxon>Pseudomonadota</taxon>
        <taxon>Gammaproteobacteria</taxon>
        <taxon>Cellvibrionales</taxon>
        <taxon>Microbulbiferaceae</taxon>
        <taxon>Biformimicrobium</taxon>
    </lineage>
</organism>